<comment type="similarity">
    <text evidence="1">Belongs to the bacterial solute-binding protein 8 family.</text>
</comment>
<dbReference type="Pfam" id="PF01497">
    <property type="entry name" value="Peripla_BP_2"/>
    <property type="match status" value="1"/>
</dbReference>
<dbReference type="Gene3D" id="3.40.50.1980">
    <property type="entry name" value="Nitrogenase molybdenum iron protein domain"/>
    <property type="match status" value="1"/>
</dbReference>
<dbReference type="PANTHER" id="PTHR30535">
    <property type="entry name" value="VITAMIN B12-BINDING PROTEIN"/>
    <property type="match status" value="1"/>
</dbReference>
<dbReference type="Proteomes" id="UP000095439">
    <property type="component" value="Unassembled WGS sequence"/>
</dbReference>
<dbReference type="PROSITE" id="PS50983">
    <property type="entry name" value="FE_B12_PBP"/>
    <property type="match status" value="1"/>
</dbReference>
<organism evidence="4 5">
    <name type="scientific">Dorea longicatena</name>
    <dbReference type="NCBI Taxonomy" id="88431"/>
    <lineage>
        <taxon>Bacteria</taxon>
        <taxon>Bacillati</taxon>
        <taxon>Bacillota</taxon>
        <taxon>Clostridia</taxon>
        <taxon>Lachnospirales</taxon>
        <taxon>Lachnospiraceae</taxon>
        <taxon>Dorea</taxon>
    </lineage>
</organism>
<dbReference type="InterPro" id="IPR050902">
    <property type="entry name" value="ABC_Transporter_SBP"/>
</dbReference>
<evidence type="ECO:0000256" key="1">
    <source>
        <dbReference type="ARBA" id="ARBA00008814"/>
    </source>
</evidence>
<evidence type="ECO:0000256" key="2">
    <source>
        <dbReference type="SAM" id="MobiDB-lite"/>
    </source>
</evidence>
<dbReference type="SUPFAM" id="SSF53807">
    <property type="entry name" value="Helical backbone' metal receptor"/>
    <property type="match status" value="1"/>
</dbReference>
<feature type="compositionally biased region" description="Low complexity" evidence="2">
    <location>
        <begin position="45"/>
        <end position="57"/>
    </location>
</feature>
<protein>
    <submittedName>
        <fullName evidence="4">ABC-type Fe3+-citrate transport system, periplasmic component</fullName>
    </submittedName>
</protein>
<name>A0A173Z4I5_9FIRM</name>
<feature type="domain" description="Fe/B12 periplasmic-binding" evidence="3">
    <location>
        <begin position="137"/>
        <end position="412"/>
    </location>
</feature>
<dbReference type="EMBL" id="CYYY01000004">
    <property type="protein sequence ID" value="CUN70693.1"/>
    <property type="molecule type" value="Genomic_DNA"/>
</dbReference>
<evidence type="ECO:0000313" key="4">
    <source>
        <dbReference type="EMBL" id="CUN70693.1"/>
    </source>
</evidence>
<sequence length="419" mass="47180">MIGMQTKYHVIRKKVEKRMKKRTYRLLCVLASTVLLVTGALTGCSSSGKSGVSKGDGTQQTEENGAEEKKAPKIDGLKYQKTMQLKYATGFDVYYYKGGYKLLDVHDDRQYLIVPEGKKKPADLDKDIVALKQPLDHIYLAATSAMALFDSMDGLDSIRMSGAQASDWYIDNAKKAMEEGRILFAGKYSEPDYEMLVDEDCDLAIESTMILHTPKVQEMIEDLDIPVFIDRSSYESHPLGRTEWIKAYAAMLNKEDVADTFFEKQTKVIENLKDFKNTGKTVAYFFVNADGTVVVRSSKDYIPKMIDIAGGKYIFSDLKNTESKSASVELSMEEFYSKAEEADYLIYNATIDSPINSIAELTAKNELFKDFKAVKNGNVWCTGKSLYQATDIVGNLITDIHLMLTDGDEKDMTFLYRVK</sequence>
<dbReference type="AlphaFoldDB" id="A0A173Z4I5"/>
<proteinExistence type="inferred from homology"/>
<gene>
    <name evidence="4" type="ORF">ERS852423_01213</name>
</gene>
<accession>A0A173Z4I5</accession>
<feature type="region of interest" description="Disordered" evidence="2">
    <location>
        <begin position="45"/>
        <end position="69"/>
    </location>
</feature>
<reference evidence="4 5" key="1">
    <citation type="submission" date="2015-09" db="EMBL/GenBank/DDBJ databases">
        <authorList>
            <consortium name="Pathogen Informatics"/>
        </authorList>
    </citation>
    <scope>NUCLEOTIDE SEQUENCE [LARGE SCALE GENOMIC DNA]</scope>
    <source>
        <strain evidence="4 5">2789STDY5608866</strain>
    </source>
</reference>
<dbReference type="PANTHER" id="PTHR30535:SF34">
    <property type="entry name" value="MOLYBDATE-BINDING PROTEIN MOLA"/>
    <property type="match status" value="1"/>
</dbReference>
<evidence type="ECO:0000259" key="3">
    <source>
        <dbReference type="PROSITE" id="PS50983"/>
    </source>
</evidence>
<evidence type="ECO:0000313" key="5">
    <source>
        <dbReference type="Proteomes" id="UP000095439"/>
    </source>
</evidence>
<dbReference type="InterPro" id="IPR002491">
    <property type="entry name" value="ABC_transptr_periplasmic_BD"/>
</dbReference>